<reference evidence="6" key="1">
    <citation type="journal article" date="2019" name="Int. J. Syst. Evol. Microbiol.">
        <title>The Global Catalogue of Microorganisms (GCM) 10K type strain sequencing project: providing services to taxonomists for standard genome sequencing and annotation.</title>
        <authorList>
            <consortium name="The Broad Institute Genomics Platform"/>
            <consortium name="The Broad Institute Genome Sequencing Center for Infectious Disease"/>
            <person name="Wu L."/>
            <person name="Ma J."/>
        </authorList>
    </citation>
    <scope>NUCLEOTIDE SEQUENCE [LARGE SCALE GENOMIC DNA]</scope>
    <source>
        <strain evidence="6">CECT 8979</strain>
    </source>
</reference>
<name>A0ABV8AI42_9FLAO</name>
<organism evidence="5 6">
    <name type="scientific">Winogradskyella maritima</name>
    <dbReference type="NCBI Taxonomy" id="1517766"/>
    <lineage>
        <taxon>Bacteria</taxon>
        <taxon>Pseudomonadati</taxon>
        <taxon>Bacteroidota</taxon>
        <taxon>Flavobacteriia</taxon>
        <taxon>Flavobacteriales</taxon>
        <taxon>Flavobacteriaceae</taxon>
        <taxon>Winogradskyella</taxon>
    </lineage>
</organism>
<dbReference type="GO" id="GO:0009003">
    <property type="term" value="F:signal peptidase activity"/>
    <property type="evidence" value="ECO:0007669"/>
    <property type="project" value="UniProtKB-EC"/>
</dbReference>
<sequence>MKKPLKITLIFIGIIFSLYFILNWTGIFKVYDYQSTSNFPTLKQNSNLILSNLVAPKNGDFICYFNEKNVLTKTAVNRVCGKENDTVEIRYGKLFINGRNFDKELDLTHFYVLSKTEYNQAKSELKEDIRFYTTNGNDKDSIMVFLPYSYALENNFDKRRTVASKFDQNTIVQKLFKKNWNLDNFGPLIIPKNKFFVLGDNRDTAQDSRFVGLIDKKDIVGTVINK</sequence>
<accession>A0ABV8AI42</accession>
<dbReference type="Pfam" id="PF10502">
    <property type="entry name" value="Peptidase_S26"/>
    <property type="match status" value="1"/>
</dbReference>
<dbReference type="RefSeq" id="WP_386100736.1">
    <property type="nucleotide sequence ID" value="NZ_JBHSAT010000013.1"/>
</dbReference>
<evidence type="ECO:0000256" key="3">
    <source>
        <dbReference type="RuleBase" id="RU362042"/>
    </source>
</evidence>
<comment type="caution">
    <text evidence="5">The sequence shown here is derived from an EMBL/GenBank/DDBJ whole genome shotgun (WGS) entry which is preliminary data.</text>
</comment>
<evidence type="ECO:0000259" key="4">
    <source>
        <dbReference type="Pfam" id="PF10502"/>
    </source>
</evidence>
<keyword evidence="3" id="KW-1133">Transmembrane helix</keyword>
<comment type="catalytic activity">
    <reaction evidence="3">
        <text>Cleavage of hydrophobic, N-terminal signal or leader sequences from secreted and periplasmic proteins.</text>
        <dbReference type="EC" id="3.4.21.89"/>
    </reaction>
</comment>
<proteinExistence type="inferred from homology"/>
<comment type="similarity">
    <text evidence="1 3">Belongs to the peptidase S26 family.</text>
</comment>
<dbReference type="Gene3D" id="2.10.109.10">
    <property type="entry name" value="Umud Fragment, subunit A"/>
    <property type="match status" value="1"/>
</dbReference>
<dbReference type="EC" id="3.4.21.89" evidence="3"/>
<feature type="transmembrane region" description="Helical" evidence="3">
    <location>
        <begin position="7"/>
        <end position="27"/>
    </location>
</feature>
<keyword evidence="6" id="KW-1185">Reference proteome</keyword>
<dbReference type="Proteomes" id="UP001595812">
    <property type="component" value="Unassembled WGS sequence"/>
</dbReference>
<evidence type="ECO:0000256" key="2">
    <source>
        <dbReference type="ARBA" id="ARBA00019232"/>
    </source>
</evidence>
<protein>
    <recommendedName>
        <fullName evidence="2 3">Signal peptidase I</fullName>
        <ecNumber evidence="3">3.4.21.89</ecNumber>
    </recommendedName>
</protein>
<dbReference type="NCBIfam" id="TIGR02227">
    <property type="entry name" value="sigpep_I_bact"/>
    <property type="match status" value="1"/>
</dbReference>
<evidence type="ECO:0000313" key="5">
    <source>
        <dbReference type="EMBL" id="MFC3877742.1"/>
    </source>
</evidence>
<dbReference type="InterPro" id="IPR000223">
    <property type="entry name" value="Pept_S26A_signal_pept_1"/>
</dbReference>
<dbReference type="InterPro" id="IPR019533">
    <property type="entry name" value="Peptidase_S26"/>
</dbReference>
<keyword evidence="3" id="KW-0812">Transmembrane</keyword>
<feature type="domain" description="Peptidase S26" evidence="4">
    <location>
        <begin position="12"/>
        <end position="223"/>
    </location>
</feature>
<dbReference type="PANTHER" id="PTHR43390:SF1">
    <property type="entry name" value="CHLOROPLAST PROCESSING PEPTIDASE"/>
    <property type="match status" value="1"/>
</dbReference>
<evidence type="ECO:0000256" key="1">
    <source>
        <dbReference type="ARBA" id="ARBA00009370"/>
    </source>
</evidence>
<dbReference type="EMBL" id="JBHSAT010000013">
    <property type="protein sequence ID" value="MFC3877742.1"/>
    <property type="molecule type" value="Genomic_DNA"/>
</dbReference>
<dbReference type="InterPro" id="IPR036286">
    <property type="entry name" value="LexA/Signal_pep-like_sf"/>
</dbReference>
<comment type="subcellular location">
    <subcellularLocation>
        <location evidence="3">Membrane</location>
        <topology evidence="3">Single-pass type II membrane protein</topology>
    </subcellularLocation>
</comment>
<keyword evidence="3" id="KW-0645">Protease</keyword>
<gene>
    <name evidence="5" type="primary">lepB</name>
    <name evidence="5" type="ORF">ACFOSX_10920</name>
</gene>
<keyword evidence="3 5" id="KW-0378">Hydrolase</keyword>
<keyword evidence="3" id="KW-0472">Membrane</keyword>
<dbReference type="PRINTS" id="PR00727">
    <property type="entry name" value="LEADERPTASE"/>
</dbReference>
<dbReference type="SUPFAM" id="SSF51306">
    <property type="entry name" value="LexA/Signal peptidase"/>
    <property type="match status" value="1"/>
</dbReference>
<evidence type="ECO:0000313" key="6">
    <source>
        <dbReference type="Proteomes" id="UP001595812"/>
    </source>
</evidence>
<dbReference type="CDD" id="cd06530">
    <property type="entry name" value="S26_SPase_I"/>
    <property type="match status" value="1"/>
</dbReference>
<dbReference type="PANTHER" id="PTHR43390">
    <property type="entry name" value="SIGNAL PEPTIDASE I"/>
    <property type="match status" value="1"/>
</dbReference>